<dbReference type="GO" id="GO:0050660">
    <property type="term" value="F:flavin adenine dinucleotide binding"/>
    <property type="evidence" value="ECO:0007669"/>
    <property type="project" value="TreeGrafter"/>
</dbReference>
<comment type="caution">
    <text evidence="2">The sequence shown here is derived from an EMBL/GenBank/DDBJ whole genome shotgun (WGS) entry which is preliminary data.</text>
</comment>
<protein>
    <submittedName>
        <fullName evidence="2">FAD-dependent oxidoreductase</fullName>
    </submittedName>
</protein>
<dbReference type="Proteomes" id="UP000215377">
    <property type="component" value="Unassembled WGS sequence"/>
</dbReference>
<dbReference type="InterPro" id="IPR024000">
    <property type="entry name" value="CHP04046_FMN-dependent"/>
</dbReference>
<dbReference type="OrthoDB" id="9773233at2"/>
<name>A0A225NR76_9RHOB</name>
<dbReference type="RefSeq" id="WP_088649801.1">
    <property type="nucleotide sequence ID" value="NZ_AQQR01000003.1"/>
</dbReference>
<accession>A0A225NR76</accession>
<dbReference type="GO" id="GO:0004497">
    <property type="term" value="F:monooxygenase activity"/>
    <property type="evidence" value="ECO:0007669"/>
    <property type="project" value="TreeGrafter"/>
</dbReference>
<evidence type="ECO:0000313" key="3">
    <source>
        <dbReference type="Proteomes" id="UP000215377"/>
    </source>
</evidence>
<dbReference type="Pfam" id="PF13738">
    <property type="entry name" value="Pyr_redox_3"/>
    <property type="match status" value="1"/>
</dbReference>
<dbReference type="PANTHER" id="PTHR43539">
    <property type="entry name" value="FLAVIN-BINDING MONOOXYGENASE-LIKE PROTEIN (AFU_ORTHOLOGUE AFUA_4G09220)"/>
    <property type="match status" value="1"/>
</dbReference>
<proteinExistence type="predicted"/>
<dbReference type="AlphaFoldDB" id="A0A225NR76"/>
<dbReference type="SUPFAM" id="SSF51905">
    <property type="entry name" value="FAD/NAD(P)-binding domain"/>
    <property type="match status" value="1"/>
</dbReference>
<dbReference type="NCBIfam" id="TIGR04046">
    <property type="entry name" value="MSMEG_0569_nitr"/>
    <property type="match status" value="1"/>
</dbReference>
<dbReference type="Gene3D" id="3.50.50.60">
    <property type="entry name" value="FAD/NAD(P)-binding domain"/>
    <property type="match status" value="2"/>
</dbReference>
<dbReference type="PRINTS" id="PR00411">
    <property type="entry name" value="PNDRDTASEI"/>
</dbReference>
<dbReference type="InterPro" id="IPR036188">
    <property type="entry name" value="FAD/NAD-bd_sf"/>
</dbReference>
<keyword evidence="3" id="KW-1185">Reference proteome</keyword>
<dbReference type="EMBL" id="AQQR01000003">
    <property type="protein sequence ID" value="OWU74972.1"/>
    <property type="molecule type" value="Genomic_DNA"/>
</dbReference>
<gene>
    <name evidence="2" type="ORF">ATO3_10540</name>
</gene>
<keyword evidence="1" id="KW-0560">Oxidoreductase</keyword>
<evidence type="ECO:0000256" key="1">
    <source>
        <dbReference type="ARBA" id="ARBA00023002"/>
    </source>
</evidence>
<dbReference type="PANTHER" id="PTHR43539:SF78">
    <property type="entry name" value="FLAVIN-CONTAINING MONOOXYGENASE"/>
    <property type="match status" value="1"/>
</dbReference>
<evidence type="ECO:0000313" key="2">
    <source>
        <dbReference type="EMBL" id="OWU74972.1"/>
    </source>
</evidence>
<dbReference type="InterPro" id="IPR050982">
    <property type="entry name" value="Auxin_biosynth/cation_transpt"/>
</dbReference>
<dbReference type="PRINTS" id="PR00368">
    <property type="entry name" value="FADPNR"/>
</dbReference>
<organism evidence="2 3">
    <name type="scientific">Marinibacterium profundimaris</name>
    <dbReference type="NCBI Taxonomy" id="1679460"/>
    <lineage>
        <taxon>Bacteria</taxon>
        <taxon>Pseudomonadati</taxon>
        <taxon>Pseudomonadota</taxon>
        <taxon>Alphaproteobacteria</taxon>
        <taxon>Rhodobacterales</taxon>
        <taxon>Paracoccaceae</taxon>
        <taxon>Marinibacterium</taxon>
    </lineage>
</organism>
<reference evidence="2 3" key="1">
    <citation type="submission" date="2013-04" db="EMBL/GenBank/DDBJ databases">
        <title>Oceanicola sp. 22II1-22F33 Genome Sequencing.</title>
        <authorList>
            <person name="Lai Q."/>
            <person name="Li G."/>
            <person name="Shao Z."/>
        </authorList>
    </citation>
    <scope>NUCLEOTIDE SEQUENCE [LARGE SCALE GENOMIC DNA]</scope>
    <source>
        <strain evidence="2 3">22II1-22F33</strain>
    </source>
</reference>
<sequence>MTDSVPHIPVVIVGGGQAGISTAYCLQQQGIDSIVFERHARFQSWRVNRWDSFCLVTPNWQCRLPDFHYDREYGGTDPDGFMLKDEITAYLDAFADKVQPNLREGVDVTRVVPGDHGFTVETSISTWTCDQVVIATGGYDTPIEPGYAQRLDPSIFQMHSVDYRNVDQFPEGGVLIVGTGQSGVQLMEDFTRAGRDVHLAVGPAPRSPRKYRGRDATDWLYDAGHYRITIDTHPDPQKALTQTNHYMSGRDGGKEIDLRRFHLDHGVELYGSLSDMNGTEVSFLPDLAKNLDDADRSYVGIRTQIDAHIAREGIDAPEEPPFTKVWEPEAERTRVDLAEAGIASVLWAIGFRPDYSWIEADVFDDRGKPRHHRGVTPHRGLHFIGLGWLNTWGSGRFLGIEEDSRYLAARIAAQMEETRDLGRVVGGHV</sequence>